<dbReference type="Proteomes" id="UP001196565">
    <property type="component" value="Unassembled WGS sequence"/>
</dbReference>
<reference evidence="2 3" key="1">
    <citation type="submission" date="2021-07" db="EMBL/GenBank/DDBJ databases">
        <authorList>
            <person name="So Y."/>
        </authorList>
    </citation>
    <scope>NUCLEOTIDE SEQUENCE [LARGE SCALE GENOMIC DNA]</scope>
    <source>
        <strain evidence="2 3">HJA6</strain>
    </source>
</reference>
<comment type="caution">
    <text evidence="2">The sequence shown here is derived from an EMBL/GenBank/DDBJ whole genome shotgun (WGS) entry which is preliminary data.</text>
</comment>
<proteinExistence type="predicted"/>
<evidence type="ECO:0000313" key="3">
    <source>
        <dbReference type="Proteomes" id="UP001196565"/>
    </source>
</evidence>
<feature type="region of interest" description="Disordered" evidence="1">
    <location>
        <begin position="1"/>
        <end position="26"/>
    </location>
</feature>
<sequence>MPEAPATNTPQTVSLPGRRPPGRTEDKIDGIIATVNALTWVIAATLRESDYAKRPLRVLT</sequence>
<protein>
    <submittedName>
        <fullName evidence="2">Uncharacterized protein</fullName>
    </submittedName>
</protein>
<dbReference type="RefSeq" id="WP_219765018.1">
    <property type="nucleotide sequence ID" value="NZ_JAHYBZ010000008.1"/>
</dbReference>
<feature type="compositionally biased region" description="Polar residues" evidence="1">
    <location>
        <begin position="1"/>
        <end position="14"/>
    </location>
</feature>
<evidence type="ECO:0000256" key="1">
    <source>
        <dbReference type="SAM" id="MobiDB-lite"/>
    </source>
</evidence>
<dbReference type="EMBL" id="JAHYBZ010000008">
    <property type="protein sequence ID" value="MBW6400442.1"/>
    <property type="molecule type" value="Genomic_DNA"/>
</dbReference>
<organism evidence="2 3">
    <name type="scientific">Roseomonas alba</name>
    <dbReference type="NCBI Taxonomy" id="2846776"/>
    <lineage>
        <taxon>Bacteria</taxon>
        <taxon>Pseudomonadati</taxon>
        <taxon>Pseudomonadota</taxon>
        <taxon>Alphaproteobacteria</taxon>
        <taxon>Acetobacterales</taxon>
        <taxon>Roseomonadaceae</taxon>
        <taxon>Roseomonas</taxon>
    </lineage>
</organism>
<name>A0ABS7AFA9_9PROT</name>
<evidence type="ECO:0000313" key="2">
    <source>
        <dbReference type="EMBL" id="MBW6400442.1"/>
    </source>
</evidence>
<gene>
    <name evidence="2" type="ORF">KPL78_21460</name>
</gene>
<accession>A0ABS7AFA9</accession>
<keyword evidence="3" id="KW-1185">Reference proteome</keyword>